<dbReference type="Pfam" id="PF11838">
    <property type="entry name" value="ERAP1_C"/>
    <property type="match status" value="1"/>
</dbReference>
<dbReference type="STRING" id="67767.A0A0J7KQP2"/>
<dbReference type="GO" id="GO:0005615">
    <property type="term" value="C:extracellular space"/>
    <property type="evidence" value="ECO:0007669"/>
    <property type="project" value="TreeGrafter"/>
</dbReference>
<evidence type="ECO:0000256" key="5">
    <source>
        <dbReference type="ARBA" id="ARBA00022692"/>
    </source>
</evidence>
<evidence type="ECO:0000256" key="8">
    <source>
        <dbReference type="ARBA" id="ARBA00023157"/>
    </source>
</evidence>
<dbReference type="AlphaFoldDB" id="A0A0J7KQP2"/>
<comment type="similarity">
    <text evidence="2">Belongs to the peptidase M1 family.</text>
</comment>
<accession>A0A0J7KQP2</accession>
<evidence type="ECO:0000256" key="6">
    <source>
        <dbReference type="ARBA" id="ARBA00022989"/>
    </source>
</evidence>
<keyword evidence="3 11" id="KW-0378">Hydrolase</keyword>
<evidence type="ECO:0000256" key="1">
    <source>
        <dbReference type="ARBA" id="ARBA00004401"/>
    </source>
</evidence>
<dbReference type="GO" id="GO:0043171">
    <property type="term" value="P:peptide catabolic process"/>
    <property type="evidence" value="ECO:0007669"/>
    <property type="project" value="TreeGrafter"/>
</dbReference>
<dbReference type="GO" id="GO:0005886">
    <property type="term" value="C:plasma membrane"/>
    <property type="evidence" value="ECO:0007669"/>
    <property type="project" value="UniProtKB-SubCell"/>
</dbReference>
<keyword evidence="6" id="KW-1133">Transmembrane helix</keyword>
<reference evidence="11 12" key="1">
    <citation type="submission" date="2015-04" db="EMBL/GenBank/DDBJ databases">
        <title>Lasius niger genome sequencing.</title>
        <authorList>
            <person name="Konorov E.A."/>
            <person name="Nikitin M.A."/>
            <person name="Kirill M.V."/>
            <person name="Chang P."/>
        </authorList>
    </citation>
    <scope>NUCLEOTIDE SEQUENCE [LARGE SCALE GENOMIC DNA]</scope>
    <source>
        <tissue evidence="11">Whole</tissue>
    </source>
</reference>
<comment type="subcellular location">
    <subcellularLocation>
        <location evidence="1">Cell membrane</location>
        <topology evidence="1">Single-pass type II membrane protein</topology>
    </subcellularLocation>
</comment>
<dbReference type="OrthoDB" id="10031169at2759"/>
<dbReference type="GO" id="GO:0008270">
    <property type="term" value="F:zinc ion binding"/>
    <property type="evidence" value="ECO:0007669"/>
    <property type="project" value="TreeGrafter"/>
</dbReference>
<evidence type="ECO:0000256" key="2">
    <source>
        <dbReference type="ARBA" id="ARBA00010136"/>
    </source>
</evidence>
<dbReference type="GO" id="GO:0070006">
    <property type="term" value="F:metalloaminopeptidase activity"/>
    <property type="evidence" value="ECO:0007669"/>
    <property type="project" value="TreeGrafter"/>
</dbReference>
<keyword evidence="5" id="KW-0812">Transmembrane</keyword>
<evidence type="ECO:0000313" key="11">
    <source>
        <dbReference type="EMBL" id="KMQ92663.1"/>
    </source>
</evidence>
<evidence type="ECO:0000256" key="9">
    <source>
        <dbReference type="ARBA" id="ARBA00023180"/>
    </source>
</evidence>
<dbReference type="PANTHER" id="PTHR11533">
    <property type="entry name" value="PROTEASE M1 ZINC METALLOPROTEASE"/>
    <property type="match status" value="1"/>
</dbReference>
<keyword evidence="3 11" id="KW-0645">Protease</keyword>
<keyword evidence="7" id="KW-0472">Membrane</keyword>
<feature type="domain" description="ERAP1-like C-terminal" evidence="10">
    <location>
        <begin position="146"/>
        <end position="307"/>
    </location>
</feature>
<dbReference type="InterPro" id="IPR024571">
    <property type="entry name" value="ERAP1-like_C_dom"/>
</dbReference>
<comment type="caution">
    <text evidence="11">The sequence shown here is derived from an EMBL/GenBank/DDBJ whole genome shotgun (WGS) entry which is preliminary data.</text>
</comment>
<protein>
    <submittedName>
        <fullName evidence="11">Aminopeptidase n</fullName>
    </submittedName>
</protein>
<name>A0A0J7KQP2_LASNI</name>
<keyword evidence="9" id="KW-0325">Glycoprotein</keyword>
<dbReference type="GO" id="GO:0042277">
    <property type="term" value="F:peptide binding"/>
    <property type="evidence" value="ECO:0007669"/>
    <property type="project" value="TreeGrafter"/>
</dbReference>
<dbReference type="InterPro" id="IPR027268">
    <property type="entry name" value="Peptidase_M4/M1_CTD_sf"/>
</dbReference>
<evidence type="ECO:0000256" key="7">
    <source>
        <dbReference type="ARBA" id="ARBA00023136"/>
    </source>
</evidence>
<keyword evidence="4" id="KW-1003">Cell membrane</keyword>
<dbReference type="GO" id="GO:0005737">
    <property type="term" value="C:cytoplasm"/>
    <property type="evidence" value="ECO:0007669"/>
    <property type="project" value="TreeGrafter"/>
</dbReference>
<dbReference type="Gene3D" id="1.10.3480.20">
    <property type="match status" value="1"/>
</dbReference>
<proteinExistence type="inferred from homology"/>
<dbReference type="Gene3D" id="1.10.390.10">
    <property type="entry name" value="Neutral Protease Domain 2"/>
    <property type="match status" value="1"/>
</dbReference>
<dbReference type="Proteomes" id="UP000036403">
    <property type="component" value="Unassembled WGS sequence"/>
</dbReference>
<evidence type="ECO:0000259" key="10">
    <source>
        <dbReference type="Pfam" id="PF11838"/>
    </source>
</evidence>
<evidence type="ECO:0000313" key="12">
    <source>
        <dbReference type="Proteomes" id="UP000036403"/>
    </source>
</evidence>
<dbReference type="InterPro" id="IPR050344">
    <property type="entry name" value="Peptidase_M1_aminopeptidases"/>
</dbReference>
<dbReference type="GO" id="GO:0006508">
    <property type="term" value="P:proteolysis"/>
    <property type="evidence" value="ECO:0007669"/>
    <property type="project" value="TreeGrafter"/>
</dbReference>
<dbReference type="PaxDb" id="67767-A0A0J7KQP2"/>
<dbReference type="EMBL" id="LBMM01004250">
    <property type="protein sequence ID" value="KMQ92663.1"/>
    <property type="molecule type" value="Genomic_DNA"/>
</dbReference>
<sequence length="311" mass="36821">MLLNTLENGNLEENSKSVLRRYLNKQINGTAHPTDLWESFEGFASIPLDKSIEEVMDTWTNQPGYPVVNATLVNSVLTLTQERFLMHKSTSNNEFYWIPIHVVKSQDFIDQSYNPMKDNYIIINSTGTIWLGSKPERININPNNEWLIVNYKQTGFYRVNYDTASWLRLINQLNSQQFDSIHVLNRAQIIDDLFNLARATYVEYELVLNASRYLIRETNHLPWKAFFNGLSYVYERFEEQNDYQNNLKRYIWNIISTMYNNTEFDDYDDDTLLDRLNREMILQWACKLNILECVSKSINLFATWRNGTLKR</sequence>
<dbReference type="Gene3D" id="2.60.40.1910">
    <property type="match status" value="1"/>
</dbReference>
<dbReference type="PANTHER" id="PTHR11533:SF276">
    <property type="entry name" value="GLUTAMYL AMINOPEPTIDASE"/>
    <property type="match status" value="1"/>
</dbReference>
<organism evidence="11 12">
    <name type="scientific">Lasius niger</name>
    <name type="common">Black garden ant</name>
    <dbReference type="NCBI Taxonomy" id="67767"/>
    <lineage>
        <taxon>Eukaryota</taxon>
        <taxon>Metazoa</taxon>
        <taxon>Ecdysozoa</taxon>
        <taxon>Arthropoda</taxon>
        <taxon>Hexapoda</taxon>
        <taxon>Insecta</taxon>
        <taxon>Pterygota</taxon>
        <taxon>Neoptera</taxon>
        <taxon>Endopterygota</taxon>
        <taxon>Hymenoptera</taxon>
        <taxon>Apocrita</taxon>
        <taxon>Aculeata</taxon>
        <taxon>Formicoidea</taxon>
        <taxon>Formicidae</taxon>
        <taxon>Formicinae</taxon>
        <taxon>Lasius</taxon>
        <taxon>Lasius</taxon>
    </lineage>
</organism>
<keyword evidence="3 11" id="KW-0031">Aminopeptidase</keyword>
<gene>
    <name evidence="11" type="ORF">RF55_7318</name>
</gene>
<dbReference type="SUPFAM" id="SSF55486">
    <property type="entry name" value="Metalloproteases ('zincins'), catalytic domain"/>
    <property type="match status" value="1"/>
</dbReference>
<evidence type="ECO:0000256" key="3">
    <source>
        <dbReference type="ARBA" id="ARBA00022438"/>
    </source>
</evidence>
<keyword evidence="8" id="KW-1015">Disulfide bond</keyword>
<keyword evidence="12" id="KW-1185">Reference proteome</keyword>
<evidence type="ECO:0000256" key="4">
    <source>
        <dbReference type="ARBA" id="ARBA00022475"/>
    </source>
</evidence>